<dbReference type="EMBL" id="AE015929">
    <property type="protein sequence ID" value="AAO04875.1"/>
    <property type="molecule type" value="Genomic_DNA"/>
</dbReference>
<proteinExistence type="predicted"/>
<name>A0A0H2VI18_STAES</name>
<dbReference type="PATRIC" id="fig|176280.10.peg.1245"/>
<evidence type="ECO:0000313" key="3">
    <source>
        <dbReference type="EMBL" id="AAO04875.1"/>
    </source>
</evidence>
<dbReference type="Proteomes" id="UP000001411">
    <property type="component" value="Chromosome"/>
</dbReference>
<sequence>MFNINRRYIDFFMKWKLYILIILIMLTTFFFYLLNDNNNDLIQNSQERQSKISDQQIKNSKKLNKKEVSIQKDNTKETKIFIDIKGAVKHPNVYEMSSSNRVIDALNKAEVLKDADLSQLNLSEKLVDQKLIYVPKKGENSMKINSQQSTLNSSDVKINTNQPLNLNSATEEQLKNIPGIGPSKAKEILNYREQNHGFNSIDDLMKIKGFGKKTFEKLKEHFTI</sequence>
<feature type="domain" description="Helix-hairpin-helix DNA-binding motif class 1" evidence="2">
    <location>
        <begin position="202"/>
        <end position="221"/>
    </location>
</feature>
<dbReference type="RefSeq" id="WP_001830931.1">
    <property type="nucleotide sequence ID" value="NC_004461.1"/>
</dbReference>
<feature type="domain" description="Helix-hairpin-helix DNA-binding motif class 1" evidence="2">
    <location>
        <begin position="172"/>
        <end position="191"/>
    </location>
</feature>
<dbReference type="Gene3D" id="3.10.560.10">
    <property type="entry name" value="Outer membrane lipoprotein wza domain like"/>
    <property type="match status" value="1"/>
</dbReference>
<dbReference type="InterPro" id="IPR003583">
    <property type="entry name" value="Hlx-hairpin-Hlx_DNA-bd_motif"/>
</dbReference>
<dbReference type="InterPro" id="IPR010994">
    <property type="entry name" value="RuvA_2-like"/>
</dbReference>
<gene>
    <name evidence="3" type="ordered locus">SE_1276</name>
</gene>
<reference evidence="3 4" key="1">
    <citation type="journal article" date="2003" name="Mol. Microbiol.">
        <title>Genome-based analysis of virulence genes in a non-biofilm-forming Staphylococcus epidermidis strain (ATCC 12228).</title>
        <authorList>
            <person name="Zhang Y.Q."/>
            <person name="Ren S.X."/>
            <person name="Li H.L."/>
            <person name="Wang Y.X."/>
            <person name="Fu G."/>
            <person name="Yang J."/>
            <person name="Qin Z.Q."/>
            <person name="Miao Y.G."/>
            <person name="Wang W.Y."/>
            <person name="Chen R.S."/>
            <person name="Shen Y."/>
            <person name="Chen Z."/>
            <person name="Yuan Z.H."/>
            <person name="Zhao G.P."/>
            <person name="Qu D."/>
            <person name="Danchin A."/>
            <person name="Wen Y.M."/>
        </authorList>
    </citation>
    <scope>NUCLEOTIDE SEQUENCE [LARGE SCALE GENOMIC DNA]</scope>
    <source>
        <strain evidence="4">ATCC 12228 / FDA PCI 1200</strain>
    </source>
</reference>
<dbReference type="InterPro" id="IPR051675">
    <property type="entry name" value="Endo/Exo/Phosphatase_dom_1"/>
</dbReference>
<dbReference type="AlphaFoldDB" id="A0A0H2VI18"/>
<dbReference type="SMART" id="SM00278">
    <property type="entry name" value="HhH1"/>
    <property type="match status" value="2"/>
</dbReference>
<organism evidence="3 4">
    <name type="scientific">Staphylococcus epidermidis (strain ATCC 12228 / FDA PCI 1200)</name>
    <dbReference type="NCBI Taxonomy" id="176280"/>
    <lineage>
        <taxon>Bacteria</taxon>
        <taxon>Bacillati</taxon>
        <taxon>Bacillota</taxon>
        <taxon>Bacilli</taxon>
        <taxon>Bacillales</taxon>
        <taxon>Staphylococcaceae</taxon>
        <taxon>Staphylococcus</taxon>
    </lineage>
</organism>
<dbReference type="GO" id="GO:0006281">
    <property type="term" value="P:DNA repair"/>
    <property type="evidence" value="ECO:0007669"/>
    <property type="project" value="InterPro"/>
</dbReference>
<dbReference type="OrthoDB" id="9790239at2"/>
<evidence type="ECO:0000313" key="4">
    <source>
        <dbReference type="Proteomes" id="UP000001411"/>
    </source>
</evidence>
<evidence type="ECO:0000259" key="2">
    <source>
        <dbReference type="SMART" id="SM00278"/>
    </source>
</evidence>
<dbReference type="Pfam" id="PF12836">
    <property type="entry name" value="HHH_3"/>
    <property type="match status" value="1"/>
</dbReference>
<dbReference type="GO" id="GO:0015627">
    <property type="term" value="C:type II protein secretion system complex"/>
    <property type="evidence" value="ECO:0007669"/>
    <property type="project" value="TreeGrafter"/>
</dbReference>
<keyword evidence="1" id="KW-0472">Membrane</keyword>
<dbReference type="HOGENOM" id="CLU_052011_1_0_9"/>
<evidence type="ECO:0000256" key="1">
    <source>
        <dbReference type="SAM" id="Phobius"/>
    </source>
</evidence>
<dbReference type="GO" id="GO:0015628">
    <property type="term" value="P:protein secretion by the type II secretion system"/>
    <property type="evidence" value="ECO:0007669"/>
    <property type="project" value="TreeGrafter"/>
</dbReference>
<dbReference type="InterPro" id="IPR004509">
    <property type="entry name" value="Competence_ComEA_HhH"/>
</dbReference>
<dbReference type="KEGG" id="sep:SE_1276"/>
<keyword evidence="1" id="KW-1133">Transmembrane helix</keyword>
<keyword evidence="1" id="KW-0812">Transmembrane</keyword>
<protein>
    <submittedName>
        <fullName evidence="3">ComEA</fullName>
    </submittedName>
</protein>
<dbReference type="SUPFAM" id="SSF47781">
    <property type="entry name" value="RuvA domain 2-like"/>
    <property type="match status" value="1"/>
</dbReference>
<dbReference type="GeneID" id="50018608"/>
<dbReference type="Gene3D" id="1.10.150.310">
    <property type="entry name" value="Tex RuvX-like domain-like"/>
    <property type="match status" value="1"/>
</dbReference>
<feature type="transmembrane region" description="Helical" evidence="1">
    <location>
        <begin position="15"/>
        <end position="34"/>
    </location>
</feature>
<dbReference type="PANTHER" id="PTHR21180:SF32">
    <property type="entry name" value="ENDONUCLEASE_EXONUCLEASE_PHOSPHATASE FAMILY DOMAIN-CONTAINING PROTEIN 1"/>
    <property type="match status" value="1"/>
</dbReference>
<dbReference type="NCBIfam" id="TIGR00426">
    <property type="entry name" value="competence protein ComEA helix-hairpin-helix repeat region"/>
    <property type="match status" value="1"/>
</dbReference>
<dbReference type="GO" id="GO:0003677">
    <property type="term" value="F:DNA binding"/>
    <property type="evidence" value="ECO:0007669"/>
    <property type="project" value="InterPro"/>
</dbReference>
<dbReference type="eggNOG" id="COG1555">
    <property type="taxonomic scope" value="Bacteria"/>
</dbReference>
<dbReference type="PANTHER" id="PTHR21180">
    <property type="entry name" value="ENDONUCLEASE/EXONUCLEASE/PHOSPHATASE FAMILY DOMAIN-CONTAINING PROTEIN 1"/>
    <property type="match status" value="1"/>
</dbReference>
<accession>A0A0H2VI18</accession>